<evidence type="ECO:0008006" key="9">
    <source>
        <dbReference type="Google" id="ProtNLM"/>
    </source>
</evidence>
<keyword evidence="4" id="KW-0573">Peptidoglycan synthesis</keyword>
<comment type="similarity">
    <text evidence="1">Belongs to the FemABX family.</text>
</comment>
<dbReference type="AlphaFoldDB" id="A0A1F8AQ31"/>
<evidence type="ECO:0000256" key="6">
    <source>
        <dbReference type="ARBA" id="ARBA00023316"/>
    </source>
</evidence>
<dbReference type="GO" id="GO:0071555">
    <property type="term" value="P:cell wall organization"/>
    <property type="evidence" value="ECO:0007669"/>
    <property type="project" value="UniProtKB-KW"/>
</dbReference>
<comment type="caution">
    <text evidence="7">The sequence shown here is derived from an EMBL/GenBank/DDBJ whole genome shotgun (WGS) entry which is preliminary data.</text>
</comment>
<gene>
    <name evidence="7" type="ORF">A3E44_05610</name>
</gene>
<dbReference type="PANTHER" id="PTHR36174:SF1">
    <property type="entry name" value="LIPID II:GLYCINE GLYCYLTRANSFERASE"/>
    <property type="match status" value="1"/>
</dbReference>
<dbReference type="GO" id="GO:0009252">
    <property type="term" value="P:peptidoglycan biosynthetic process"/>
    <property type="evidence" value="ECO:0007669"/>
    <property type="project" value="UniProtKB-KW"/>
</dbReference>
<evidence type="ECO:0000313" key="7">
    <source>
        <dbReference type="EMBL" id="OGM53864.1"/>
    </source>
</evidence>
<keyword evidence="6" id="KW-0961">Cell wall biogenesis/degradation</keyword>
<dbReference type="GO" id="GO:0016755">
    <property type="term" value="F:aminoacyltransferase activity"/>
    <property type="evidence" value="ECO:0007669"/>
    <property type="project" value="InterPro"/>
</dbReference>
<dbReference type="InterPro" id="IPR050644">
    <property type="entry name" value="PG_Glycine_Bridge_Synth"/>
</dbReference>
<dbReference type="EMBL" id="MGGW01000020">
    <property type="protein sequence ID" value="OGM53864.1"/>
    <property type="molecule type" value="Genomic_DNA"/>
</dbReference>
<dbReference type="SUPFAM" id="SSF55729">
    <property type="entry name" value="Acyl-CoA N-acyltransferases (Nat)"/>
    <property type="match status" value="2"/>
</dbReference>
<proteinExistence type="inferred from homology"/>
<evidence type="ECO:0000256" key="4">
    <source>
        <dbReference type="ARBA" id="ARBA00022984"/>
    </source>
</evidence>
<protein>
    <recommendedName>
        <fullName evidence="9">BioF2-like acetyltransferase domain-containing protein</fullName>
    </recommendedName>
</protein>
<dbReference type="Proteomes" id="UP000178603">
    <property type="component" value="Unassembled WGS sequence"/>
</dbReference>
<keyword evidence="3" id="KW-0133">Cell shape</keyword>
<evidence type="ECO:0000313" key="8">
    <source>
        <dbReference type="Proteomes" id="UP000178603"/>
    </source>
</evidence>
<evidence type="ECO:0000256" key="5">
    <source>
        <dbReference type="ARBA" id="ARBA00023315"/>
    </source>
</evidence>
<name>A0A1F8AQ31_9BACT</name>
<dbReference type="InterPro" id="IPR016181">
    <property type="entry name" value="Acyl_CoA_acyltransferase"/>
</dbReference>
<evidence type="ECO:0000256" key="1">
    <source>
        <dbReference type="ARBA" id="ARBA00009943"/>
    </source>
</evidence>
<evidence type="ECO:0000256" key="3">
    <source>
        <dbReference type="ARBA" id="ARBA00022960"/>
    </source>
</evidence>
<sequence>MVNYKVVEINDQKVWDGFVVSTQPQSFLQSWNWGETNSKLGKQVWRLGYYDKKTLVGVCMAIMESAKRGPHLLVPGGPVINWKNKKLVDIFVESVNNLARKERVWFVRFRPELLDNSRHRSLMKSLGFVVSPMHLHAQNTWVLDISRSEDEIMSGMRKTTRYLIRQAIGLDDLKVTFSNSNQNVSVLGQLQKETASRHRFVGFSQTLFKAQMDTFGGDEQAFLFVCYHRSIPLNAAIIIFYNDIAYYHHSASTLKFPKTPSSYLLQWEIIKEAKRRGCRKYNLWGIAPTDDPNHRFYGVTVFKKGFGGLRVDWLPAFDIPLSSFYWLTHFFEKIRKKVRRL</sequence>
<dbReference type="Gene3D" id="3.40.630.30">
    <property type="match status" value="2"/>
</dbReference>
<keyword evidence="2" id="KW-0808">Transferase</keyword>
<dbReference type="PANTHER" id="PTHR36174">
    <property type="entry name" value="LIPID II:GLYCINE GLYCYLTRANSFERASE"/>
    <property type="match status" value="1"/>
</dbReference>
<reference evidence="7 8" key="1">
    <citation type="journal article" date="2016" name="Nat. Commun.">
        <title>Thousands of microbial genomes shed light on interconnected biogeochemical processes in an aquifer system.</title>
        <authorList>
            <person name="Anantharaman K."/>
            <person name="Brown C.T."/>
            <person name="Hug L.A."/>
            <person name="Sharon I."/>
            <person name="Castelle C.J."/>
            <person name="Probst A.J."/>
            <person name="Thomas B.C."/>
            <person name="Singh A."/>
            <person name="Wilkins M.J."/>
            <person name="Karaoz U."/>
            <person name="Brodie E.L."/>
            <person name="Williams K.H."/>
            <person name="Hubbard S.S."/>
            <person name="Banfield J.F."/>
        </authorList>
    </citation>
    <scope>NUCLEOTIDE SEQUENCE [LARGE SCALE GENOMIC DNA]</scope>
</reference>
<dbReference type="InterPro" id="IPR003447">
    <property type="entry name" value="FEMABX"/>
</dbReference>
<dbReference type="PROSITE" id="PS51191">
    <property type="entry name" value="FEMABX"/>
    <property type="match status" value="1"/>
</dbReference>
<dbReference type="GO" id="GO:0008360">
    <property type="term" value="P:regulation of cell shape"/>
    <property type="evidence" value="ECO:0007669"/>
    <property type="project" value="UniProtKB-KW"/>
</dbReference>
<organism evidence="7 8">
    <name type="scientific">Candidatus Woesebacteria bacterium RIFCSPHIGHO2_12_FULL_41_24</name>
    <dbReference type="NCBI Taxonomy" id="1802510"/>
    <lineage>
        <taxon>Bacteria</taxon>
        <taxon>Candidatus Woeseibacteriota</taxon>
    </lineage>
</organism>
<evidence type="ECO:0000256" key="2">
    <source>
        <dbReference type="ARBA" id="ARBA00022679"/>
    </source>
</evidence>
<accession>A0A1F8AQ31</accession>
<dbReference type="Pfam" id="PF02388">
    <property type="entry name" value="FemAB"/>
    <property type="match status" value="2"/>
</dbReference>
<keyword evidence="5" id="KW-0012">Acyltransferase</keyword>